<name>A0A545TY78_9PROT</name>
<keyword evidence="1" id="KW-0472">Membrane</keyword>
<keyword evidence="3" id="KW-1185">Reference proteome</keyword>
<protein>
    <submittedName>
        <fullName evidence="2">Uncharacterized protein</fullName>
    </submittedName>
</protein>
<comment type="caution">
    <text evidence="2">The sequence shown here is derived from an EMBL/GenBank/DDBJ whole genome shotgun (WGS) entry which is preliminary data.</text>
</comment>
<accession>A0A545TY78</accession>
<proteinExistence type="predicted"/>
<keyword evidence="1" id="KW-0812">Transmembrane</keyword>
<organism evidence="2 3">
    <name type="scientific">Denitrobaculum tricleocarpae</name>
    <dbReference type="NCBI Taxonomy" id="2591009"/>
    <lineage>
        <taxon>Bacteria</taxon>
        <taxon>Pseudomonadati</taxon>
        <taxon>Pseudomonadota</taxon>
        <taxon>Alphaproteobacteria</taxon>
        <taxon>Rhodospirillales</taxon>
        <taxon>Rhodospirillaceae</taxon>
        <taxon>Denitrobaculum</taxon>
    </lineage>
</organism>
<dbReference type="EMBL" id="VHSH01000002">
    <property type="protein sequence ID" value="TQV82176.1"/>
    <property type="molecule type" value="Genomic_DNA"/>
</dbReference>
<sequence>MEKDIGFDPVADAVAVLSELELIYFIPVFILFAIMFLTGTFKRRLPRRYRWQAGKGFVPLDVKARFESLTADQKEKLGKQFDDQNI</sequence>
<evidence type="ECO:0000313" key="2">
    <source>
        <dbReference type="EMBL" id="TQV82176.1"/>
    </source>
</evidence>
<feature type="transmembrane region" description="Helical" evidence="1">
    <location>
        <begin position="22"/>
        <end position="41"/>
    </location>
</feature>
<reference evidence="2 3" key="1">
    <citation type="submission" date="2019-06" db="EMBL/GenBank/DDBJ databases">
        <title>Whole genome sequence for Rhodospirillaceae sp. R148.</title>
        <authorList>
            <person name="Wang G."/>
        </authorList>
    </citation>
    <scope>NUCLEOTIDE SEQUENCE [LARGE SCALE GENOMIC DNA]</scope>
    <source>
        <strain evidence="2 3">R148</strain>
    </source>
</reference>
<dbReference type="Proteomes" id="UP000315252">
    <property type="component" value="Unassembled WGS sequence"/>
</dbReference>
<keyword evidence="1" id="KW-1133">Transmembrane helix</keyword>
<gene>
    <name evidence="2" type="ORF">FKG95_08115</name>
</gene>
<evidence type="ECO:0000256" key="1">
    <source>
        <dbReference type="SAM" id="Phobius"/>
    </source>
</evidence>
<dbReference type="RefSeq" id="WP_142895806.1">
    <property type="nucleotide sequence ID" value="NZ_ML660053.1"/>
</dbReference>
<evidence type="ECO:0000313" key="3">
    <source>
        <dbReference type="Proteomes" id="UP000315252"/>
    </source>
</evidence>
<dbReference type="AlphaFoldDB" id="A0A545TY78"/>